<protein>
    <submittedName>
        <fullName evidence="2">Uncharacterized protein</fullName>
    </submittedName>
</protein>
<organism evidence="2 3">
    <name type="scientific">Sistotremastrum niveocremeum HHB9708</name>
    <dbReference type="NCBI Taxonomy" id="1314777"/>
    <lineage>
        <taxon>Eukaryota</taxon>
        <taxon>Fungi</taxon>
        <taxon>Dikarya</taxon>
        <taxon>Basidiomycota</taxon>
        <taxon>Agaricomycotina</taxon>
        <taxon>Agaricomycetes</taxon>
        <taxon>Sistotremastrales</taxon>
        <taxon>Sistotremastraceae</taxon>
        <taxon>Sertulicium</taxon>
        <taxon>Sertulicium niveocremeum</taxon>
    </lineage>
</organism>
<dbReference type="AlphaFoldDB" id="A0A164MYP2"/>
<keyword evidence="3" id="KW-1185">Reference proteome</keyword>
<feature type="compositionally biased region" description="Low complexity" evidence="1">
    <location>
        <begin position="1"/>
        <end position="10"/>
    </location>
</feature>
<accession>A0A164MYP2</accession>
<reference evidence="2 3" key="1">
    <citation type="journal article" date="2016" name="Mol. Biol. Evol.">
        <title>Comparative Genomics of Early-Diverging Mushroom-Forming Fungi Provides Insights into the Origins of Lignocellulose Decay Capabilities.</title>
        <authorList>
            <person name="Nagy L.G."/>
            <person name="Riley R."/>
            <person name="Tritt A."/>
            <person name="Adam C."/>
            <person name="Daum C."/>
            <person name="Floudas D."/>
            <person name="Sun H."/>
            <person name="Yadav J.S."/>
            <person name="Pangilinan J."/>
            <person name="Larsson K.H."/>
            <person name="Matsuura K."/>
            <person name="Barry K."/>
            <person name="Labutti K."/>
            <person name="Kuo R."/>
            <person name="Ohm R.A."/>
            <person name="Bhattacharya S.S."/>
            <person name="Shirouzu T."/>
            <person name="Yoshinaga Y."/>
            <person name="Martin F.M."/>
            <person name="Grigoriev I.V."/>
            <person name="Hibbett D.S."/>
        </authorList>
    </citation>
    <scope>NUCLEOTIDE SEQUENCE [LARGE SCALE GENOMIC DNA]</scope>
    <source>
        <strain evidence="2 3">HHB9708</strain>
    </source>
</reference>
<name>A0A164MYP2_9AGAM</name>
<dbReference type="EMBL" id="KV419454">
    <property type="protein sequence ID" value="KZS87181.1"/>
    <property type="molecule type" value="Genomic_DNA"/>
</dbReference>
<proteinExistence type="predicted"/>
<feature type="region of interest" description="Disordered" evidence="1">
    <location>
        <begin position="1"/>
        <end position="22"/>
    </location>
</feature>
<evidence type="ECO:0000313" key="3">
    <source>
        <dbReference type="Proteomes" id="UP000076722"/>
    </source>
</evidence>
<sequence>MSTTTTQTVTRAHHPKRNPTSNSKFVLKLNSIEDPLAKNVYLLKCAVRGAAGQLRDDIRQMSPSNPTFILWHSVRRPKRALQEAIDHLLEAPPCDVSTVLEDMSNEEFTHNLFDTVKGMLHTSLISKLERQQRRQKARPRSPVILFNDPQPLNTICEE</sequence>
<dbReference type="Proteomes" id="UP000076722">
    <property type="component" value="Unassembled WGS sequence"/>
</dbReference>
<evidence type="ECO:0000256" key="1">
    <source>
        <dbReference type="SAM" id="MobiDB-lite"/>
    </source>
</evidence>
<evidence type="ECO:0000313" key="2">
    <source>
        <dbReference type="EMBL" id="KZS87181.1"/>
    </source>
</evidence>
<gene>
    <name evidence="2" type="ORF">SISNIDRAFT_491246</name>
</gene>